<keyword evidence="4" id="KW-1185">Reference proteome</keyword>
<dbReference type="Gene3D" id="3.40.50.410">
    <property type="entry name" value="von Willebrand factor, type A domain"/>
    <property type="match status" value="1"/>
</dbReference>
<dbReference type="EMBL" id="OC855739">
    <property type="protein sequence ID" value="CAD7622563.1"/>
    <property type="molecule type" value="Genomic_DNA"/>
</dbReference>
<dbReference type="CDD" id="cd00198">
    <property type="entry name" value="vWFA"/>
    <property type="match status" value="1"/>
</dbReference>
<dbReference type="Proteomes" id="UP000759131">
    <property type="component" value="Unassembled WGS sequence"/>
</dbReference>
<dbReference type="InterPro" id="IPR036465">
    <property type="entry name" value="vWFA_dom_sf"/>
</dbReference>
<protein>
    <recommendedName>
        <fullName evidence="2">VWFA domain-containing protein</fullName>
    </recommendedName>
</protein>
<feature type="domain" description="VWFA" evidence="2">
    <location>
        <begin position="6"/>
        <end position="96"/>
    </location>
</feature>
<evidence type="ECO:0000313" key="3">
    <source>
        <dbReference type="EMBL" id="CAD7622563.1"/>
    </source>
</evidence>
<dbReference type="AlphaFoldDB" id="A0A7R9PVT2"/>
<sequence length="505" mass="55161">MCERAVFVLDVSGSMAGAKCETLHLETVRFINNIGDNNHVGIVLFNSKAWSVHPVIKITSQTVRNNLVAAVPTTGGGLTDIRAGIMEALAAFSRAKVKVYCLAIGVSADPNLEKLSADTGGLVYDVSRTDPESREMMARVMEAAMKEVITSKEMAEVVTHTVVNEVVVINGNTYETRVPIEADIGRNTQIQIRSEAIKDIDVDITGPSGVVYSTTGGGQIAKRLDLKECRLYLESTESGLWTIKLTKQISSAVRAHLVFESNPTRAQAIELQVFLRPSKDHSPPIIACRLCKGDEPIVGAIVTATVDRPGGTQTDHQLNLFHNEGYYYAYYTDYSGAGRYNVSVQAVNDGNNTTHRGTPTGAFRRQLVANSFQVKADSMPTQPPPGDHFNQLRLNNEIGYRTNPQTGTATPGPAAGGPTPAPAPRRVPLLSDQMKALKNKLSANYIRTKRAVDGLQVSQKADLVNKLSAFERFFSSVRETTEGEIDGYQRQLDDVNEQVRLRRQT</sequence>
<name>A0A7R9PVT2_9ACAR</name>
<dbReference type="GO" id="GO:0032991">
    <property type="term" value="C:protein-containing complex"/>
    <property type="evidence" value="ECO:0007669"/>
    <property type="project" value="UniProtKB-ARBA"/>
</dbReference>
<gene>
    <name evidence="3" type="ORF">OSB1V03_LOCUS3026</name>
</gene>
<evidence type="ECO:0000256" key="1">
    <source>
        <dbReference type="SAM" id="MobiDB-lite"/>
    </source>
</evidence>
<dbReference type="SUPFAM" id="SSF53300">
    <property type="entry name" value="vWA-like"/>
    <property type="match status" value="1"/>
</dbReference>
<accession>A0A7R9PVT2</accession>
<feature type="compositionally biased region" description="Low complexity" evidence="1">
    <location>
        <begin position="406"/>
        <end position="418"/>
    </location>
</feature>
<dbReference type="OrthoDB" id="299997at2759"/>
<dbReference type="EMBL" id="CAJPIZ010001164">
    <property type="protein sequence ID" value="CAG2102993.1"/>
    <property type="molecule type" value="Genomic_DNA"/>
</dbReference>
<feature type="region of interest" description="Disordered" evidence="1">
    <location>
        <begin position="400"/>
        <end position="425"/>
    </location>
</feature>
<dbReference type="Pfam" id="PF13519">
    <property type="entry name" value="VWA_2"/>
    <property type="match status" value="1"/>
</dbReference>
<dbReference type="InterPro" id="IPR002035">
    <property type="entry name" value="VWF_A"/>
</dbReference>
<evidence type="ECO:0000313" key="4">
    <source>
        <dbReference type="Proteomes" id="UP000759131"/>
    </source>
</evidence>
<reference evidence="3" key="1">
    <citation type="submission" date="2020-11" db="EMBL/GenBank/DDBJ databases">
        <authorList>
            <person name="Tran Van P."/>
        </authorList>
    </citation>
    <scope>NUCLEOTIDE SEQUENCE</scope>
</reference>
<organism evidence="3">
    <name type="scientific">Medioppia subpectinata</name>
    <dbReference type="NCBI Taxonomy" id="1979941"/>
    <lineage>
        <taxon>Eukaryota</taxon>
        <taxon>Metazoa</taxon>
        <taxon>Ecdysozoa</taxon>
        <taxon>Arthropoda</taxon>
        <taxon>Chelicerata</taxon>
        <taxon>Arachnida</taxon>
        <taxon>Acari</taxon>
        <taxon>Acariformes</taxon>
        <taxon>Sarcoptiformes</taxon>
        <taxon>Oribatida</taxon>
        <taxon>Brachypylina</taxon>
        <taxon>Oppioidea</taxon>
        <taxon>Oppiidae</taxon>
        <taxon>Medioppia</taxon>
    </lineage>
</organism>
<proteinExistence type="predicted"/>
<evidence type="ECO:0000259" key="2">
    <source>
        <dbReference type="Pfam" id="PF13519"/>
    </source>
</evidence>